<accession>A0ACB8CYA0</accession>
<reference evidence="1" key="1">
    <citation type="submission" date="2020-05" db="EMBL/GenBank/DDBJ databases">
        <title>Large-scale comparative analyses of tick genomes elucidate their genetic diversity and vector capacities.</title>
        <authorList>
            <person name="Jia N."/>
            <person name="Wang J."/>
            <person name="Shi W."/>
            <person name="Du L."/>
            <person name="Sun Y."/>
            <person name="Zhan W."/>
            <person name="Jiang J."/>
            <person name="Wang Q."/>
            <person name="Zhang B."/>
            <person name="Ji P."/>
            <person name="Sakyi L.B."/>
            <person name="Cui X."/>
            <person name="Yuan T."/>
            <person name="Jiang B."/>
            <person name="Yang W."/>
            <person name="Lam T.T.-Y."/>
            <person name="Chang Q."/>
            <person name="Ding S."/>
            <person name="Wang X."/>
            <person name="Zhu J."/>
            <person name="Ruan X."/>
            <person name="Zhao L."/>
            <person name="Wei J."/>
            <person name="Que T."/>
            <person name="Du C."/>
            <person name="Cheng J."/>
            <person name="Dai P."/>
            <person name="Han X."/>
            <person name="Huang E."/>
            <person name="Gao Y."/>
            <person name="Liu J."/>
            <person name="Shao H."/>
            <person name="Ye R."/>
            <person name="Li L."/>
            <person name="Wei W."/>
            <person name="Wang X."/>
            <person name="Wang C."/>
            <person name="Yang T."/>
            <person name="Huo Q."/>
            <person name="Li W."/>
            <person name="Guo W."/>
            <person name="Chen H."/>
            <person name="Zhou L."/>
            <person name="Ni X."/>
            <person name="Tian J."/>
            <person name="Zhou Y."/>
            <person name="Sheng Y."/>
            <person name="Liu T."/>
            <person name="Pan Y."/>
            <person name="Xia L."/>
            <person name="Li J."/>
            <person name="Zhao F."/>
            <person name="Cao W."/>
        </authorList>
    </citation>
    <scope>NUCLEOTIDE SEQUENCE</scope>
    <source>
        <strain evidence="1">Dsil-2018</strain>
    </source>
</reference>
<dbReference type="Proteomes" id="UP000821865">
    <property type="component" value="Chromosome 4"/>
</dbReference>
<keyword evidence="2" id="KW-1185">Reference proteome</keyword>
<evidence type="ECO:0000313" key="1">
    <source>
        <dbReference type="EMBL" id="KAH7954183.1"/>
    </source>
</evidence>
<name>A0ACB8CYA0_DERSI</name>
<protein>
    <submittedName>
        <fullName evidence="1">Uncharacterized protein</fullName>
    </submittedName>
</protein>
<organism evidence="1 2">
    <name type="scientific">Dermacentor silvarum</name>
    <name type="common">Tick</name>
    <dbReference type="NCBI Taxonomy" id="543639"/>
    <lineage>
        <taxon>Eukaryota</taxon>
        <taxon>Metazoa</taxon>
        <taxon>Ecdysozoa</taxon>
        <taxon>Arthropoda</taxon>
        <taxon>Chelicerata</taxon>
        <taxon>Arachnida</taxon>
        <taxon>Acari</taxon>
        <taxon>Parasitiformes</taxon>
        <taxon>Ixodida</taxon>
        <taxon>Ixodoidea</taxon>
        <taxon>Ixodidae</taxon>
        <taxon>Rhipicephalinae</taxon>
        <taxon>Dermacentor</taxon>
    </lineage>
</organism>
<proteinExistence type="predicted"/>
<evidence type="ECO:0000313" key="2">
    <source>
        <dbReference type="Proteomes" id="UP000821865"/>
    </source>
</evidence>
<comment type="caution">
    <text evidence="1">The sequence shown here is derived from an EMBL/GenBank/DDBJ whole genome shotgun (WGS) entry which is preliminary data.</text>
</comment>
<gene>
    <name evidence="1" type="ORF">HPB49_016255</name>
</gene>
<sequence>MERTEWQLVQSKSAKHKQAAERGKSQPNASRSFQDGARVGAKSSRRAAALKRVIAASRMAELPSTHRKNIVRPPGGLNLRKTSCYGISTTIFTATGITATQASTDLVCPDVLQNNVVVCTENEDNDRKILALKKIRVDDKEHEVVVLIVHRGNPSVRGVKRIKEAGSQSLYIRDGQEIVRFYLQKKEIEVCSTCIRFGHLADVCPTPVVNVCHNCGAKDPKQEHSCQVMCKLCGNGHPTSYKACQQKYQTPFVVRQKRKEREMECAFNLDLRRDFPTLEPRLPVCLSTLETEPRFPPRRNVSPKKRMENLLEHQLDPLPRNRYLLDIKIEKGPFLDDIAALEATNKQEGSNRVVRTRQIVVIIIDLSSRDKRVEALGSPTSQVIYTRICRRHQLSHHKSPEYAVACKD</sequence>
<dbReference type="EMBL" id="CM023473">
    <property type="protein sequence ID" value="KAH7954183.1"/>
    <property type="molecule type" value="Genomic_DNA"/>
</dbReference>